<dbReference type="SUPFAM" id="SSF69572">
    <property type="entry name" value="Activating enzymes of the ubiquitin-like proteins"/>
    <property type="match status" value="1"/>
</dbReference>
<dbReference type="GO" id="GO:0005741">
    <property type="term" value="C:mitochondrial outer membrane"/>
    <property type="evidence" value="ECO:0007669"/>
    <property type="project" value="TreeGrafter"/>
</dbReference>
<comment type="caution">
    <text evidence="2">The sequence shown here is derived from an EMBL/GenBank/DDBJ whole genome shotgun (WGS) entry which is preliminary data.</text>
</comment>
<dbReference type="GO" id="GO:0008641">
    <property type="term" value="F:ubiquitin-like modifier activating enzyme activity"/>
    <property type="evidence" value="ECO:0007669"/>
    <property type="project" value="InterPro"/>
</dbReference>
<dbReference type="InterPro" id="IPR035985">
    <property type="entry name" value="Ubiquitin-activating_enz"/>
</dbReference>
<dbReference type="Pfam" id="PF00899">
    <property type="entry name" value="ThiF"/>
    <property type="match status" value="1"/>
</dbReference>
<evidence type="ECO:0000313" key="3">
    <source>
        <dbReference type="Proteomes" id="UP000306954"/>
    </source>
</evidence>
<proteinExistence type="predicted"/>
<dbReference type="OrthoDB" id="10265862at2759"/>
<dbReference type="Proteomes" id="UP000306954">
    <property type="component" value="Unassembled WGS sequence"/>
</dbReference>
<gene>
    <name evidence="2" type="ORF">E3P90_00031</name>
</gene>
<reference evidence="2 3" key="1">
    <citation type="submission" date="2019-03" db="EMBL/GenBank/DDBJ databases">
        <title>Sequencing 23 genomes of Wallemia ichthyophaga.</title>
        <authorList>
            <person name="Gostincar C."/>
        </authorList>
    </citation>
    <scope>NUCLEOTIDE SEQUENCE [LARGE SCALE GENOMIC DNA]</scope>
    <source>
        <strain evidence="2 3">EXF-8621</strain>
    </source>
</reference>
<feature type="domain" description="THIF-type NAD/FAD binding fold" evidence="1">
    <location>
        <begin position="63"/>
        <end position="320"/>
    </location>
</feature>
<organism evidence="2 3">
    <name type="scientific">Wallemia ichthyophaga</name>
    <dbReference type="NCBI Taxonomy" id="245174"/>
    <lineage>
        <taxon>Eukaryota</taxon>
        <taxon>Fungi</taxon>
        <taxon>Dikarya</taxon>
        <taxon>Basidiomycota</taxon>
        <taxon>Wallemiomycotina</taxon>
        <taxon>Wallemiomycetes</taxon>
        <taxon>Wallemiales</taxon>
        <taxon>Wallemiaceae</taxon>
        <taxon>Wallemia</taxon>
    </lineage>
</organism>
<dbReference type="EMBL" id="SPOF01000001">
    <property type="protein sequence ID" value="TIB17336.1"/>
    <property type="molecule type" value="Genomic_DNA"/>
</dbReference>
<sequence length="442" mass="48677">MEVSLRDLKLLLLGGVSASAIIWLSRCLFVTQPKKSVTSSSLASSSTHTPAEHSEDLIREQLSRNYAFLGDDSMSKIRDSFVVIIGLGGVGSWATTMLVRSGVSKVRLVDFDQVTLSSLNRHATAQLKDVGKSKVDGVKQYLSSVAPWCQIEAQNELWNEGVDGDRLLSGSPDYVIDAIDHIPTKVALLKRCKQLNLNVLSCAGAGAKQDPSRVQIADMSNTFEDPLARTIRRKLRSDGVGIPVVYSTEKPGDVKLLPLPEEEFAKGKVQELSAFDDFRVRLLPVLGPLPAMFGLAASTHILLSLAGKEDYAPLPVKNRPKLYEKVFRDFHKKEGKPTVYGSNEPICIDVNQVGYILDEIYNAKSALPPHNTLSRPALVRWDTSKPLSITNLAAMEYKDAQHHYGSLLSQCEGSGLLVWGQEAQDYFTRKSKEVEKDLKALE</sequence>
<dbReference type="PANTHER" id="PTHR43267:SF2">
    <property type="entry name" value="TRNA THREONYLCARBAMOYLADENOSINE DEHYDRATASE 1-RELATED"/>
    <property type="match status" value="1"/>
</dbReference>
<protein>
    <recommendedName>
        <fullName evidence="1">THIF-type NAD/FAD binding fold domain-containing protein</fullName>
    </recommendedName>
</protein>
<dbReference type="PANTHER" id="PTHR43267">
    <property type="entry name" value="TRNA THREONYLCARBAMOYLADENOSINE DEHYDRATASE"/>
    <property type="match status" value="1"/>
</dbReference>
<accession>A0A4T0KTN1</accession>
<dbReference type="GO" id="GO:0061504">
    <property type="term" value="P:cyclic threonylcarbamoyladenosine biosynthetic process"/>
    <property type="evidence" value="ECO:0007669"/>
    <property type="project" value="TreeGrafter"/>
</dbReference>
<name>A0A4T0KTN1_WALIC</name>
<dbReference type="AlphaFoldDB" id="A0A4T0KTN1"/>
<dbReference type="InterPro" id="IPR000594">
    <property type="entry name" value="ThiF_NAD_FAD-bd"/>
</dbReference>
<evidence type="ECO:0000313" key="2">
    <source>
        <dbReference type="EMBL" id="TIB17336.1"/>
    </source>
</evidence>
<dbReference type="CDD" id="cd00755">
    <property type="entry name" value="YgdL_like"/>
    <property type="match status" value="1"/>
</dbReference>
<dbReference type="GO" id="GO:0061503">
    <property type="term" value="F:tRNA threonylcarbamoyladenosine dehydratase"/>
    <property type="evidence" value="ECO:0007669"/>
    <property type="project" value="TreeGrafter"/>
</dbReference>
<dbReference type="InterPro" id="IPR045886">
    <property type="entry name" value="ThiF/MoeB/HesA"/>
</dbReference>
<evidence type="ECO:0000259" key="1">
    <source>
        <dbReference type="Pfam" id="PF00899"/>
    </source>
</evidence>
<dbReference type="Gene3D" id="3.40.50.720">
    <property type="entry name" value="NAD(P)-binding Rossmann-like Domain"/>
    <property type="match status" value="1"/>
</dbReference>